<dbReference type="AlphaFoldDB" id="A0A8B7Y6B3"/>
<dbReference type="Pfam" id="PF00754">
    <property type="entry name" value="F5_F8_type_C"/>
    <property type="match status" value="1"/>
</dbReference>
<sequence length="1098" mass="119602">MLEAANLSSYANSGLQRGRHDLTWDGGRVELTESSPTVCVGICDDPLGLEDGSISDSMITASSTLNIRTTDNCQPYNARLNHVAADNETVGGWCPSDSDKERPWLQVDLLHQVQIEGVIIQGSPDPLNTPDWDDWVTEYQVQYSDSQTDWTYVSEPSSTTAQTFQGNTDLTTPVKSLFKKPIYARYIRIRPTAYHVWPSMRIELIGCRASIFQITGCSSNISCLADAKSRFISVSWPALNRSASHLVLQYASHEPGDLFPVGNITKVKHTTLSQGGKTRSCDFFVTVTGVNITCPENITVSANLNNFAYVFWSPPVLSFSGVDQSVTVISDHDQGQRFDIGTTLVTNRVLETESQCQFSVTVKDTNPPRFFPACPAYIFRLVDISIPSVSVSWSAFNASDSSPPLLWNSSHQPGDVFQTGEDTVVTYEVTDQEGNSAYCNFTVTVTGVEFQCPANITVATDTGINTTSVSWMQPKVTFNSMNGQASTTENGSGFYDDEDYNYDGGDGSSDNRIDGSDVYQRDNRETGVRLQSDHQPGDLFSIGATQVIYQVQETEIECRFHVIVEDDEPPKVSGCPDDVIIPVTSSSQLVTHSWIPPILTDNSGQDVRVTFNCLPTTFSECNRAGNGSFSVGDTTVRYTARDMSGNRNVCAFTVTVTVVNIVCPANITAFASAGSTTTSVSWSEPVVTGWKGETNFTSNYSPGMTLPIGTYRVSYQQWFAEDDLPLECFFFVVVEGQCPAHNTSDGLRWPAAVAGSVTKSVKRCALTTANAGQPVAVRNCLREKAPLYFRWEEYANQSCGEVEKEVTLENVVEVEVSKANAVEVAGFLASQTSKSSEDAQDFEAVSSILENIAEAGSGNVKVAELVLDTVSNVILTVGRTTDTESQPTKIDAKSSSAIVQSVEAQISLTLQQEGQISIRQDSIHVEAVSLDSTLATEGLSFVSVKQSTTLDPRQGPLAHTDVKTLHSTVIPKDLDVLASAQLPSNIIGLLQSPNANKTSGQLQASFLIYADDTLFQSASLRKYRGENNSTRKVAGSVVSLTVENVELINLTEPLVIAFKVISEITYQYKLVIKTEALETFSAFVTAKNGLVSDFRYKN</sequence>
<dbReference type="GeneID" id="110978239"/>
<evidence type="ECO:0000313" key="7">
    <source>
        <dbReference type="RefSeq" id="XP_022088749.1"/>
    </source>
</evidence>
<dbReference type="PROSITE" id="PS01285">
    <property type="entry name" value="FA58C_1"/>
    <property type="match status" value="1"/>
</dbReference>
<accession>A0A8B7Y6B3</accession>
<dbReference type="PROSITE" id="PS50022">
    <property type="entry name" value="FA58C_3"/>
    <property type="match status" value="1"/>
</dbReference>
<evidence type="ECO:0000259" key="4">
    <source>
        <dbReference type="PROSITE" id="PS50022"/>
    </source>
</evidence>
<dbReference type="PANTHER" id="PTHR24273">
    <property type="entry name" value="FI04643P-RELATED"/>
    <property type="match status" value="1"/>
</dbReference>
<proteinExistence type="predicted"/>
<dbReference type="PANTHER" id="PTHR24273:SF32">
    <property type="entry name" value="HYALIN"/>
    <property type="match status" value="1"/>
</dbReference>
<feature type="domain" description="HYR" evidence="5">
    <location>
        <begin position="207"/>
        <end position="289"/>
    </location>
</feature>
<reference evidence="7" key="1">
    <citation type="submission" date="2025-08" db="UniProtKB">
        <authorList>
            <consortium name="RefSeq"/>
        </authorList>
    </citation>
    <scope>IDENTIFICATION</scope>
</reference>
<feature type="compositionally biased region" description="Basic and acidic residues" evidence="3">
    <location>
        <begin position="509"/>
        <end position="518"/>
    </location>
</feature>
<dbReference type="InterPro" id="IPR046338">
    <property type="entry name" value="GAIN_dom_sf"/>
</dbReference>
<keyword evidence="6" id="KW-1185">Reference proteome</keyword>
<dbReference type="InterPro" id="IPR000421">
    <property type="entry name" value="FA58C"/>
</dbReference>
<feature type="region of interest" description="Disordered" evidence="3">
    <location>
        <begin position="480"/>
        <end position="518"/>
    </location>
</feature>
<dbReference type="SUPFAM" id="SSF49785">
    <property type="entry name" value="Galactose-binding domain-like"/>
    <property type="match status" value="1"/>
</dbReference>
<name>A0A8B7Y6B3_ACAPL</name>
<feature type="compositionally biased region" description="Polar residues" evidence="3">
    <location>
        <begin position="480"/>
        <end position="491"/>
    </location>
</feature>
<dbReference type="SMART" id="SM00231">
    <property type="entry name" value="FA58C"/>
    <property type="match status" value="1"/>
</dbReference>
<feature type="domain" description="HYR" evidence="5">
    <location>
        <begin position="363"/>
        <end position="447"/>
    </location>
</feature>
<keyword evidence="1" id="KW-0677">Repeat</keyword>
<evidence type="ECO:0000256" key="1">
    <source>
        <dbReference type="ARBA" id="ARBA00022737"/>
    </source>
</evidence>
<evidence type="ECO:0000259" key="5">
    <source>
        <dbReference type="PROSITE" id="PS50825"/>
    </source>
</evidence>
<dbReference type="FunFam" id="2.60.120.260:FF:000002">
    <property type="entry name" value="Coagulation factor VIII"/>
    <property type="match status" value="1"/>
</dbReference>
<evidence type="ECO:0000313" key="6">
    <source>
        <dbReference type="Proteomes" id="UP000694845"/>
    </source>
</evidence>
<feature type="domain" description="HYR" evidence="5">
    <location>
        <begin position="659"/>
        <end position="736"/>
    </location>
</feature>
<dbReference type="Proteomes" id="UP000694845">
    <property type="component" value="Unplaced"/>
</dbReference>
<organism evidence="6 7">
    <name type="scientific">Acanthaster planci</name>
    <name type="common">Crown-of-thorns starfish</name>
    <dbReference type="NCBI Taxonomy" id="133434"/>
    <lineage>
        <taxon>Eukaryota</taxon>
        <taxon>Metazoa</taxon>
        <taxon>Echinodermata</taxon>
        <taxon>Eleutherozoa</taxon>
        <taxon>Asterozoa</taxon>
        <taxon>Asteroidea</taxon>
        <taxon>Valvatacea</taxon>
        <taxon>Valvatida</taxon>
        <taxon>Acanthasteridae</taxon>
        <taxon>Acanthaster</taxon>
    </lineage>
</organism>
<dbReference type="InterPro" id="IPR003410">
    <property type="entry name" value="HYR_dom"/>
</dbReference>
<dbReference type="KEGG" id="aplc:110978239"/>
<dbReference type="Gene3D" id="2.60.220.50">
    <property type="match status" value="1"/>
</dbReference>
<dbReference type="InterPro" id="IPR008979">
    <property type="entry name" value="Galactose-bd-like_sf"/>
</dbReference>
<evidence type="ECO:0000256" key="2">
    <source>
        <dbReference type="ARBA" id="ARBA00023157"/>
    </source>
</evidence>
<dbReference type="Pfam" id="PF02494">
    <property type="entry name" value="HYR"/>
    <property type="match status" value="3"/>
</dbReference>
<gene>
    <name evidence="7" type="primary">LOC110978239</name>
</gene>
<feature type="domain" description="HYR" evidence="5">
    <location>
        <begin position="565"/>
        <end position="658"/>
    </location>
</feature>
<dbReference type="PROSITE" id="PS50825">
    <property type="entry name" value="HYR"/>
    <property type="match status" value="4"/>
</dbReference>
<protein>
    <submittedName>
        <fullName evidence="7">Uncharacterized protein LOC110978239</fullName>
    </submittedName>
</protein>
<dbReference type="OrthoDB" id="10028859at2759"/>
<keyword evidence="2" id="KW-1015">Disulfide bond</keyword>
<feature type="domain" description="F5/8 type C" evidence="4">
    <location>
        <begin position="43"/>
        <end position="207"/>
    </location>
</feature>
<dbReference type="RefSeq" id="XP_022088749.1">
    <property type="nucleotide sequence ID" value="XM_022233057.1"/>
</dbReference>
<evidence type="ECO:0000256" key="3">
    <source>
        <dbReference type="SAM" id="MobiDB-lite"/>
    </source>
</evidence>
<dbReference type="CDD" id="cd00057">
    <property type="entry name" value="FA58C"/>
    <property type="match status" value="1"/>
</dbReference>
<dbReference type="PROSITE" id="PS01286">
    <property type="entry name" value="FA58C_2"/>
    <property type="match status" value="1"/>
</dbReference>
<dbReference type="Gene3D" id="2.60.120.260">
    <property type="entry name" value="Galactose-binding domain-like"/>
    <property type="match status" value="1"/>
</dbReference>